<evidence type="ECO:0000313" key="2">
    <source>
        <dbReference type="EMBL" id="KKM26903.1"/>
    </source>
</evidence>
<reference evidence="2" key="1">
    <citation type="journal article" date="2015" name="Nature">
        <title>Complex archaea that bridge the gap between prokaryotes and eukaryotes.</title>
        <authorList>
            <person name="Spang A."/>
            <person name="Saw J.H."/>
            <person name="Jorgensen S.L."/>
            <person name="Zaremba-Niedzwiedzka K."/>
            <person name="Martijn J."/>
            <person name="Lind A.E."/>
            <person name="van Eijk R."/>
            <person name="Schleper C."/>
            <person name="Guy L."/>
            <person name="Ettema T.J."/>
        </authorList>
    </citation>
    <scope>NUCLEOTIDE SEQUENCE</scope>
</reference>
<gene>
    <name evidence="2" type="ORF">LCGC14_1580050</name>
</gene>
<feature type="domain" description="Type II secretion system protein GspG C-terminal" evidence="1">
    <location>
        <begin position="40"/>
        <end position="129"/>
    </location>
</feature>
<name>A0A0F9KY11_9ZZZZ</name>
<organism evidence="2">
    <name type="scientific">marine sediment metagenome</name>
    <dbReference type="NCBI Taxonomy" id="412755"/>
    <lineage>
        <taxon>unclassified sequences</taxon>
        <taxon>metagenomes</taxon>
        <taxon>ecological metagenomes</taxon>
    </lineage>
</organism>
<comment type="caution">
    <text evidence="2">The sequence shown here is derived from an EMBL/GenBank/DDBJ whole genome shotgun (WGS) entry which is preliminary data.</text>
</comment>
<sequence length="162" mass="17869">MKQRGFSLLELMVTLAIISILALFGSSIVFGGIDCKNQKMGWITRAKVSAAIGDIGSAHLKLKMWELSHDDLPDSTELFELLGNDRFDNPYKFLDHSTVSGEGPKRKYKSLVPVNSRYDLYSMGPDGKTFTPMTSTPGQDDIILANDGGYIGVACFYGDYDK</sequence>
<dbReference type="InterPro" id="IPR012902">
    <property type="entry name" value="N_methyl_site"/>
</dbReference>
<dbReference type="SUPFAM" id="SSF54523">
    <property type="entry name" value="Pili subunits"/>
    <property type="match status" value="1"/>
</dbReference>
<evidence type="ECO:0000259" key="1">
    <source>
        <dbReference type="Pfam" id="PF08334"/>
    </source>
</evidence>
<dbReference type="Gene3D" id="3.30.700.10">
    <property type="entry name" value="Glycoprotein, Type 4 Pilin"/>
    <property type="match status" value="1"/>
</dbReference>
<dbReference type="NCBIfam" id="TIGR02532">
    <property type="entry name" value="IV_pilin_GFxxxE"/>
    <property type="match status" value="1"/>
</dbReference>
<dbReference type="Pfam" id="PF07963">
    <property type="entry name" value="N_methyl"/>
    <property type="match status" value="1"/>
</dbReference>
<dbReference type="EMBL" id="LAZR01012424">
    <property type="protein sequence ID" value="KKM26903.1"/>
    <property type="molecule type" value="Genomic_DNA"/>
</dbReference>
<proteinExistence type="predicted"/>
<dbReference type="InterPro" id="IPR045584">
    <property type="entry name" value="Pilin-like"/>
</dbReference>
<dbReference type="Pfam" id="PF08334">
    <property type="entry name" value="T2SSG"/>
    <property type="match status" value="1"/>
</dbReference>
<accession>A0A0F9KY11</accession>
<dbReference type="AlphaFoldDB" id="A0A0F9KY11"/>
<dbReference type="InterPro" id="IPR013545">
    <property type="entry name" value="T2SS_protein-GspG_C"/>
</dbReference>
<protein>
    <recommendedName>
        <fullName evidence="1">Type II secretion system protein GspG C-terminal domain-containing protein</fullName>
    </recommendedName>
</protein>